<sequence length="111" mass="12385">MAGISTHILNASLGKPAAGVFVELFKQTSQGDVSVDKQLTDADGRIKAFAIDSFTPGNYQLIFHIADYFQSMEVESFYPRVCIDFKVSEILQHYHVPLLISPFSYSTYRGS</sequence>
<evidence type="ECO:0000313" key="14">
    <source>
        <dbReference type="Proteomes" id="UP000463868"/>
    </source>
</evidence>
<dbReference type="CDD" id="cd05822">
    <property type="entry name" value="TLP_HIUase"/>
    <property type="match status" value="1"/>
</dbReference>
<evidence type="ECO:0000256" key="2">
    <source>
        <dbReference type="ARBA" id="ARBA00002704"/>
    </source>
</evidence>
<evidence type="ECO:0000313" key="12">
    <source>
        <dbReference type="EMBL" id="MBO3658098.1"/>
    </source>
</evidence>
<comment type="subunit">
    <text evidence="4 10">Homotetramer.</text>
</comment>
<evidence type="ECO:0000256" key="1">
    <source>
        <dbReference type="ARBA" id="ARBA00001043"/>
    </source>
</evidence>
<feature type="binding site" evidence="9">
    <location>
        <position position="7"/>
    </location>
    <ligand>
        <name>substrate</name>
    </ligand>
</feature>
<accession>A0A3R9QGL7</accession>
<comment type="catalytic activity">
    <reaction evidence="1 10">
        <text>5-hydroxyisourate + H2O = 5-hydroxy-2-oxo-4-ureido-2,5-dihydro-1H-imidazole-5-carboxylate + H(+)</text>
        <dbReference type="Rhea" id="RHEA:23736"/>
        <dbReference type="ChEBI" id="CHEBI:15377"/>
        <dbReference type="ChEBI" id="CHEBI:15378"/>
        <dbReference type="ChEBI" id="CHEBI:18072"/>
        <dbReference type="ChEBI" id="CHEBI:58639"/>
        <dbReference type="EC" id="3.5.2.17"/>
    </reaction>
</comment>
<feature type="binding site" evidence="9">
    <location>
        <position position="45"/>
    </location>
    <ligand>
        <name>substrate</name>
    </ligand>
</feature>
<evidence type="ECO:0000313" key="13">
    <source>
        <dbReference type="EMBL" id="QHI13048.1"/>
    </source>
</evidence>
<evidence type="ECO:0000256" key="10">
    <source>
        <dbReference type="RuleBase" id="RU361270"/>
    </source>
</evidence>
<evidence type="ECO:0000259" key="11">
    <source>
        <dbReference type="Pfam" id="PF00576"/>
    </source>
</evidence>
<evidence type="ECO:0000256" key="5">
    <source>
        <dbReference type="ARBA" id="ARBA00012609"/>
    </source>
</evidence>
<dbReference type="Proteomes" id="UP000670925">
    <property type="component" value="Unassembled WGS sequence"/>
</dbReference>
<dbReference type="SUPFAM" id="SSF49472">
    <property type="entry name" value="Transthyretin (synonym: prealbumin)"/>
    <property type="match status" value="1"/>
</dbReference>
<dbReference type="NCBIfam" id="TIGR02962">
    <property type="entry name" value="hdxy_isourate"/>
    <property type="match status" value="1"/>
</dbReference>
<dbReference type="InterPro" id="IPR023419">
    <property type="entry name" value="Transthyretin_CS"/>
</dbReference>
<dbReference type="Proteomes" id="UP000463868">
    <property type="component" value="Chromosome"/>
</dbReference>
<dbReference type="InterPro" id="IPR036817">
    <property type="entry name" value="Transthyretin/HIU_hydrolase_sf"/>
</dbReference>
<dbReference type="RefSeq" id="WP_125502292.1">
    <property type="nucleotide sequence ID" value="NZ_CP031972.1"/>
</dbReference>
<proteinExistence type="inferred from homology"/>
<dbReference type="AlphaFoldDB" id="A0A3R9QGL7"/>
<dbReference type="EMBL" id="JAGFOT010000007">
    <property type="protein sequence ID" value="MBO3658098.1"/>
    <property type="molecule type" value="Genomic_DNA"/>
</dbReference>
<dbReference type="PANTHER" id="PTHR10395:SF7">
    <property type="entry name" value="5-HYDROXYISOURATE HYDROLASE"/>
    <property type="match status" value="1"/>
</dbReference>
<evidence type="ECO:0000256" key="6">
    <source>
        <dbReference type="ARBA" id="ARBA00017539"/>
    </source>
</evidence>
<name>A0A3R9QGL7_ACIHA</name>
<dbReference type="PRINTS" id="PR00189">
    <property type="entry name" value="TRNSTHYRETIN"/>
</dbReference>
<evidence type="ECO:0000256" key="9">
    <source>
        <dbReference type="PIRSR" id="PIRSR600895-51"/>
    </source>
</evidence>
<dbReference type="GO" id="GO:0033971">
    <property type="term" value="F:hydroxyisourate hydrolase activity"/>
    <property type="evidence" value="ECO:0007669"/>
    <property type="project" value="UniProtKB-EC"/>
</dbReference>
<comment type="function">
    <text evidence="2">Catalyzes the hydrolysis of 5-hydroxyisourate (HIU) to 2-oxo-4-hydroxy-4-carboxy-5-ureidoimidazoline (OHCU).</text>
</comment>
<evidence type="ECO:0000256" key="7">
    <source>
        <dbReference type="ARBA" id="ARBA00022631"/>
    </source>
</evidence>
<dbReference type="EMBL" id="CP031976">
    <property type="protein sequence ID" value="QHI13048.1"/>
    <property type="molecule type" value="Genomic_DNA"/>
</dbReference>
<comment type="similarity">
    <text evidence="3 10">Belongs to the transthyretin family. 5-hydroxyisourate hydrolase subfamily.</text>
</comment>
<dbReference type="Pfam" id="PF00576">
    <property type="entry name" value="Transthyretin"/>
    <property type="match status" value="1"/>
</dbReference>
<evidence type="ECO:0000256" key="8">
    <source>
        <dbReference type="ARBA" id="ARBA00022801"/>
    </source>
</evidence>
<dbReference type="Gene3D" id="2.60.40.180">
    <property type="entry name" value="Transthyretin/hydroxyisourate hydrolase domain"/>
    <property type="match status" value="1"/>
</dbReference>
<dbReference type="EC" id="3.5.2.17" evidence="5 10"/>
<feature type="binding site" evidence="9">
    <location>
        <position position="108"/>
    </location>
    <ligand>
        <name>substrate</name>
    </ligand>
</feature>
<gene>
    <name evidence="13" type="primary">uraH</name>
    <name evidence="13" type="ORF">AhaeAN43_06490</name>
    <name evidence="12" type="ORF">J5N55_08365</name>
</gene>
<protein>
    <recommendedName>
        <fullName evidence="6 10">5-hydroxyisourate hydrolase</fullName>
        <shortName evidence="10">HIU hydrolase</shortName>
        <shortName evidence="10">HIUHase</shortName>
        <ecNumber evidence="5 10">3.5.2.17</ecNumber>
    </recommendedName>
</protein>
<dbReference type="PROSITE" id="PS00769">
    <property type="entry name" value="TRANSTHYRETIN_2"/>
    <property type="match status" value="1"/>
</dbReference>
<reference evidence="12" key="2">
    <citation type="submission" date="2021-03" db="EMBL/GenBank/DDBJ databases">
        <title>Acinetobacter spp. whole-genome sequenced from Terengganu.</title>
        <authorList>
            <person name="Mohd Rani F."/>
        </authorList>
    </citation>
    <scope>NUCLEOTIDE SEQUENCE</scope>
    <source>
        <strain evidence="12">AC1502</strain>
    </source>
</reference>
<keyword evidence="7 10" id="KW-0659">Purine metabolism</keyword>
<organism evidence="13 14">
    <name type="scientific">Acinetobacter haemolyticus</name>
    <dbReference type="NCBI Taxonomy" id="29430"/>
    <lineage>
        <taxon>Bacteria</taxon>
        <taxon>Pseudomonadati</taxon>
        <taxon>Pseudomonadota</taxon>
        <taxon>Gammaproteobacteria</taxon>
        <taxon>Moraxellales</taxon>
        <taxon>Moraxellaceae</taxon>
        <taxon>Acinetobacter</taxon>
    </lineage>
</organism>
<dbReference type="InterPro" id="IPR014306">
    <property type="entry name" value="Hydroxyisourate_hydrolase"/>
</dbReference>
<dbReference type="InterPro" id="IPR023416">
    <property type="entry name" value="Transthyretin/HIU_hydrolase_d"/>
</dbReference>
<evidence type="ECO:0000256" key="4">
    <source>
        <dbReference type="ARBA" id="ARBA00011881"/>
    </source>
</evidence>
<dbReference type="InterPro" id="IPR023418">
    <property type="entry name" value="Thyroxine_BS"/>
</dbReference>
<evidence type="ECO:0000256" key="3">
    <source>
        <dbReference type="ARBA" id="ARBA00009850"/>
    </source>
</evidence>
<feature type="domain" description="Transthyretin/hydroxyisourate hydrolase" evidence="11">
    <location>
        <begin position="4"/>
        <end position="110"/>
    </location>
</feature>
<dbReference type="PROSITE" id="PS00768">
    <property type="entry name" value="TRANSTHYRETIN_1"/>
    <property type="match status" value="1"/>
</dbReference>
<dbReference type="InterPro" id="IPR000895">
    <property type="entry name" value="Transthyretin/HIU_hydrolase"/>
</dbReference>
<dbReference type="PANTHER" id="PTHR10395">
    <property type="entry name" value="URICASE AND TRANSTHYRETIN-RELATED"/>
    <property type="match status" value="1"/>
</dbReference>
<keyword evidence="8 10" id="KW-0378">Hydrolase</keyword>
<dbReference type="GO" id="GO:0006144">
    <property type="term" value="P:purine nucleobase metabolic process"/>
    <property type="evidence" value="ECO:0007669"/>
    <property type="project" value="UniProtKB-KW"/>
</dbReference>
<reference evidence="13 14" key="1">
    <citation type="submission" date="2018-08" db="EMBL/GenBank/DDBJ databases">
        <title>Analysis of the genomic diversity of Mexican Acinetobacter haemolyticus clinical isolates.</title>
        <authorList>
            <person name="Castro-Jaimes S."/>
            <person name="Cevallos M.A."/>
        </authorList>
    </citation>
    <scope>NUCLEOTIDE SEQUENCE [LARGE SCALE GENOMIC DNA]</scope>
    <source>
        <strain evidence="13 14">AN43</strain>
    </source>
</reference>